<dbReference type="KEGG" id="cvn:111116998"/>
<evidence type="ECO:0000256" key="5">
    <source>
        <dbReference type="ARBA" id="ARBA00022839"/>
    </source>
</evidence>
<keyword evidence="3" id="KW-0479">Metal-binding</keyword>
<keyword evidence="2" id="KW-0540">Nuclease</keyword>
<dbReference type="SUPFAM" id="SSF53098">
    <property type="entry name" value="Ribonuclease H-like"/>
    <property type="match status" value="1"/>
</dbReference>
<dbReference type="Gene3D" id="3.30.420.10">
    <property type="entry name" value="Ribonuclease H-like superfamily/Ribonuclease H"/>
    <property type="match status" value="1"/>
</dbReference>
<reference evidence="10" key="1">
    <citation type="submission" date="2025-08" db="UniProtKB">
        <authorList>
            <consortium name="RefSeq"/>
        </authorList>
    </citation>
    <scope>IDENTIFICATION</scope>
    <source>
        <tissue evidence="10">Whole sample</tissue>
    </source>
</reference>
<keyword evidence="9" id="KW-1185">Reference proteome</keyword>
<comment type="cofactor">
    <cofactor evidence="1">
        <name>Mg(2+)</name>
        <dbReference type="ChEBI" id="CHEBI:18420"/>
    </cofactor>
</comment>
<dbReference type="InterPro" id="IPR040393">
    <property type="entry name" value="TREX1/2"/>
</dbReference>
<dbReference type="Pfam" id="PF20700">
    <property type="entry name" value="Mutator"/>
    <property type="match status" value="1"/>
</dbReference>
<dbReference type="Pfam" id="PF25244">
    <property type="entry name" value="PML_C"/>
    <property type="match status" value="1"/>
</dbReference>
<dbReference type="GO" id="GO:0008296">
    <property type="term" value="F:3'-5'-DNA exonuclease activity"/>
    <property type="evidence" value="ECO:0007669"/>
    <property type="project" value="TreeGrafter"/>
</dbReference>
<evidence type="ECO:0000313" key="9">
    <source>
        <dbReference type="Proteomes" id="UP000694844"/>
    </source>
</evidence>
<evidence type="ECO:0000256" key="1">
    <source>
        <dbReference type="ARBA" id="ARBA00001946"/>
    </source>
</evidence>
<evidence type="ECO:0000256" key="6">
    <source>
        <dbReference type="ARBA" id="ARBA00022842"/>
    </source>
</evidence>
<evidence type="ECO:0000256" key="4">
    <source>
        <dbReference type="ARBA" id="ARBA00022801"/>
    </source>
</evidence>
<name>A0A8B8C9G5_CRAVI</name>
<dbReference type="RefSeq" id="XP_022311769.1">
    <property type="nucleotide sequence ID" value="XM_022456061.1"/>
</dbReference>
<dbReference type="InterPro" id="IPR049012">
    <property type="entry name" value="Mutator_transp_dom"/>
</dbReference>
<dbReference type="Pfam" id="PF00929">
    <property type="entry name" value="RNase_T"/>
    <property type="match status" value="1"/>
</dbReference>
<gene>
    <name evidence="10" type="primary">LOC111116998</name>
</gene>
<keyword evidence="5" id="KW-0269">Exonuclease</keyword>
<comment type="similarity">
    <text evidence="7">Belongs to the exonuclease superfamily. TREX family.</text>
</comment>
<evidence type="ECO:0000256" key="7">
    <source>
        <dbReference type="ARBA" id="ARBA00025769"/>
    </source>
</evidence>
<dbReference type="GO" id="GO:0046872">
    <property type="term" value="F:metal ion binding"/>
    <property type="evidence" value="ECO:0007669"/>
    <property type="project" value="UniProtKB-KW"/>
</dbReference>
<proteinExistence type="inferred from homology"/>
<organism evidence="9 10">
    <name type="scientific">Crassostrea virginica</name>
    <name type="common">Eastern oyster</name>
    <dbReference type="NCBI Taxonomy" id="6565"/>
    <lineage>
        <taxon>Eukaryota</taxon>
        <taxon>Metazoa</taxon>
        <taxon>Spiralia</taxon>
        <taxon>Lophotrochozoa</taxon>
        <taxon>Mollusca</taxon>
        <taxon>Bivalvia</taxon>
        <taxon>Autobranchia</taxon>
        <taxon>Pteriomorphia</taxon>
        <taxon>Ostreida</taxon>
        <taxon>Ostreoidea</taxon>
        <taxon>Ostreidae</taxon>
        <taxon>Crassostrea</taxon>
    </lineage>
</organism>
<evidence type="ECO:0000313" key="10">
    <source>
        <dbReference type="RefSeq" id="XP_022311769.1"/>
    </source>
</evidence>
<feature type="domain" description="Exonuclease" evidence="8">
    <location>
        <begin position="605"/>
        <end position="783"/>
    </location>
</feature>
<dbReference type="CDD" id="cd06127">
    <property type="entry name" value="DEDDh"/>
    <property type="match status" value="1"/>
</dbReference>
<dbReference type="InterPro" id="IPR036397">
    <property type="entry name" value="RNaseH_sf"/>
</dbReference>
<sequence>MGFKSKRRRLRDRKVVTAMKEMWERGRQQESLHVEHNYSRSQEIPDLNNYIEEECVDTAASSDEEIPIEDSEVERVPWDSGRHIVELGVLANSLAACKNCSCPLQLSHTASIKNYGLAAILKIPCSNTNCRYLNDVHTGKQHGKTHIWDMNTKLANALIHAGVGVSQMNSILAALNIPAVQHKLINQRQTEVGQAVEKVANDSILDSLKDECNATERETGCRDICVSVDSGWQKRGSGRAYDSLSGHASMIGFQTGKVVGYSVRSKSCRFCSNAHKSGTVPRPHDCRQNWNGTAKAMERDMVVEMVQEKMNDGIRTAAIIGDDDASTIAKLHQTIDTNIEKISDKNHVKKNLSNCLYELKVTYPTLTNRVIRYLQKCWTYMVSQNKNNPDGIAVGLEAMWKHPFGDHSSCLDWCSHRKDPHKPYKHLPNGKCLTDRNLQKALADVFSKYKSHCKKIARLGSTQSNESLNNLIASKAPKKIHFSGSANLNYRVSAAIAQKNIGHNYVSKVNARVGLSPGTYTQRLARLRDLQHRKRKALSTTRAAKRRRQELKATRLQKSACLETREGVTYATEVDIENPESDISEIPAPNLYPAKEPVYVLPEHVPVYFDLETTGLARTSHITQIAAAAGEEHFSCFVFPKIPISPKSTSITGISVKNGNMFHHGKKVDSTSISTAVDMLLKFFEKFQRKVVLVGHNVESFDSPILIYALDSCKKLNKFSNIVEGFFDTLKFFRMERPGLISYRQEFFLCQHLAGIDYDAHDASNDVISLQSLFRHLNIDLCKANDSCRSASFTIASAVDFYKFSNVIQINLPSLQPLISKKIISMSIAKKIAGSGLQYKHLELAFNRDPVEGIYFLFSEQCGKSVRVTKSKNVISKVVNYFASQREN</sequence>
<dbReference type="InterPro" id="IPR057617">
    <property type="entry name" value="PML_C"/>
</dbReference>
<dbReference type="GO" id="GO:0006308">
    <property type="term" value="P:DNA catabolic process"/>
    <property type="evidence" value="ECO:0007669"/>
    <property type="project" value="TreeGrafter"/>
</dbReference>
<dbReference type="InterPro" id="IPR012337">
    <property type="entry name" value="RNaseH-like_sf"/>
</dbReference>
<protein>
    <submittedName>
        <fullName evidence="10">Uncharacterized protein LOC111116998</fullName>
    </submittedName>
</protein>
<evidence type="ECO:0000256" key="2">
    <source>
        <dbReference type="ARBA" id="ARBA00022722"/>
    </source>
</evidence>
<dbReference type="SMART" id="SM00479">
    <property type="entry name" value="EXOIII"/>
    <property type="match status" value="1"/>
</dbReference>
<dbReference type="GO" id="GO:0003676">
    <property type="term" value="F:nucleic acid binding"/>
    <property type="evidence" value="ECO:0007669"/>
    <property type="project" value="InterPro"/>
</dbReference>
<dbReference type="GeneID" id="111116998"/>
<keyword evidence="4" id="KW-0378">Hydrolase</keyword>
<keyword evidence="6" id="KW-0460">Magnesium</keyword>
<dbReference type="InterPro" id="IPR013520">
    <property type="entry name" value="Ribonucl_H"/>
</dbReference>
<dbReference type="AlphaFoldDB" id="A0A8B8C9G5"/>
<dbReference type="PANTHER" id="PTHR13058">
    <property type="entry name" value="THREE PRIME REPAIR EXONUCLEASE 1, 2"/>
    <property type="match status" value="1"/>
</dbReference>
<dbReference type="OrthoDB" id="6126764at2759"/>
<dbReference type="GO" id="GO:0005737">
    <property type="term" value="C:cytoplasm"/>
    <property type="evidence" value="ECO:0007669"/>
    <property type="project" value="TreeGrafter"/>
</dbReference>
<evidence type="ECO:0000259" key="8">
    <source>
        <dbReference type="SMART" id="SM00479"/>
    </source>
</evidence>
<dbReference type="Proteomes" id="UP000694844">
    <property type="component" value="Chromosome 10"/>
</dbReference>
<accession>A0A8B8C9G5</accession>
<evidence type="ECO:0000256" key="3">
    <source>
        <dbReference type="ARBA" id="ARBA00022723"/>
    </source>
</evidence>
<dbReference type="PANTHER" id="PTHR13058:SF22">
    <property type="entry name" value="EXODEOXYRIBONUCLEASE III"/>
    <property type="match status" value="1"/>
</dbReference>